<evidence type="ECO:0000256" key="5">
    <source>
        <dbReference type="ARBA" id="ARBA00010185"/>
    </source>
</evidence>
<keyword evidence="14" id="KW-0443">Lipid metabolism</keyword>
<accession>D6Z2A0</accession>
<dbReference type="PANTHER" id="PTHR46382:SF1">
    <property type="entry name" value="PHOSPHATIDATE CYTIDYLYLTRANSFERASE"/>
    <property type="match status" value="1"/>
</dbReference>
<evidence type="ECO:0000313" key="21">
    <source>
        <dbReference type="Proteomes" id="UP000001508"/>
    </source>
</evidence>
<comment type="similarity">
    <text evidence="5 18">Belongs to the CDS family.</text>
</comment>
<evidence type="ECO:0000256" key="12">
    <source>
        <dbReference type="ARBA" id="ARBA00022695"/>
    </source>
</evidence>
<keyword evidence="10 18" id="KW-0808">Transferase</keyword>
<evidence type="ECO:0000256" key="8">
    <source>
        <dbReference type="ARBA" id="ARBA00022475"/>
    </source>
</evidence>
<evidence type="ECO:0000256" key="19">
    <source>
        <dbReference type="SAM" id="Phobius"/>
    </source>
</evidence>
<evidence type="ECO:0000256" key="14">
    <source>
        <dbReference type="ARBA" id="ARBA00023098"/>
    </source>
</evidence>
<keyword evidence="15 19" id="KW-0472">Membrane</keyword>
<evidence type="ECO:0000256" key="17">
    <source>
        <dbReference type="ARBA" id="ARBA00023264"/>
    </source>
</evidence>
<gene>
    <name evidence="20" type="ordered locus">DaAHT2_0972</name>
</gene>
<dbReference type="EMBL" id="CP001940">
    <property type="protein sequence ID" value="ADH85675.1"/>
    <property type="molecule type" value="Genomic_DNA"/>
</dbReference>
<proteinExistence type="inferred from homology"/>
<evidence type="ECO:0000256" key="10">
    <source>
        <dbReference type="ARBA" id="ARBA00022679"/>
    </source>
</evidence>
<dbReference type="KEGG" id="dak:DaAHT2_0972"/>
<evidence type="ECO:0000256" key="4">
    <source>
        <dbReference type="ARBA" id="ARBA00005189"/>
    </source>
</evidence>
<evidence type="ECO:0000256" key="16">
    <source>
        <dbReference type="ARBA" id="ARBA00023209"/>
    </source>
</evidence>
<feature type="transmembrane region" description="Helical" evidence="19">
    <location>
        <begin position="103"/>
        <end position="123"/>
    </location>
</feature>
<evidence type="ECO:0000256" key="11">
    <source>
        <dbReference type="ARBA" id="ARBA00022692"/>
    </source>
</evidence>
<dbReference type="GO" id="GO:0005886">
    <property type="term" value="C:plasma membrane"/>
    <property type="evidence" value="ECO:0007669"/>
    <property type="project" value="UniProtKB-SubCell"/>
</dbReference>
<dbReference type="eggNOG" id="COG4589">
    <property type="taxonomic scope" value="Bacteria"/>
</dbReference>
<dbReference type="InterPro" id="IPR000374">
    <property type="entry name" value="PC_trans"/>
</dbReference>
<feature type="transmembrane region" description="Helical" evidence="19">
    <location>
        <begin position="135"/>
        <end position="154"/>
    </location>
</feature>
<keyword evidence="17" id="KW-1208">Phospholipid metabolism</keyword>
<protein>
    <recommendedName>
        <fullName evidence="7 18">Phosphatidate cytidylyltransferase</fullName>
        <ecNumber evidence="6 18">2.7.7.41</ecNumber>
    </recommendedName>
</protein>
<evidence type="ECO:0000256" key="18">
    <source>
        <dbReference type="RuleBase" id="RU003938"/>
    </source>
</evidence>
<dbReference type="OrthoDB" id="9799199at2"/>
<dbReference type="GO" id="GO:0004605">
    <property type="term" value="F:phosphatidate cytidylyltransferase activity"/>
    <property type="evidence" value="ECO:0007669"/>
    <property type="project" value="UniProtKB-EC"/>
</dbReference>
<dbReference type="RefSeq" id="WP_013163205.1">
    <property type="nucleotide sequence ID" value="NC_014216.1"/>
</dbReference>
<feature type="transmembrane region" description="Helical" evidence="19">
    <location>
        <begin position="12"/>
        <end position="38"/>
    </location>
</feature>
<comment type="subcellular location">
    <subcellularLocation>
        <location evidence="2">Cell membrane</location>
        <topology evidence="2">Multi-pass membrane protein</topology>
    </subcellularLocation>
</comment>
<sequence length="269" mass="28809">MQRILTGICIGVAWLLLLLYAPFWLFWLTVCLLTLLILHEYGNMLLVGGGEPAMRPALLAFGLLPVLAAGQASHTLMTGALFIALVGLLLLTVFRYGNLERPLFFLLASAFGIFYLGLLMAHLPLLVNLENGRHWLIIASLITVSADSGAYYAGTRLGRRKLCPTLSPGKTVEGLIGGVLTALLVVGLVVVFFFPAINLLQALLFTFILSLLSVAGDLAESLIKRGAGVKDSGTLLPGHGGILDRIDSLLLAAPLLYYLLLAGQAWQAS</sequence>
<keyword evidence="13 19" id="KW-1133">Transmembrane helix</keyword>
<dbReference type="InParanoid" id="D6Z2A0"/>
<evidence type="ECO:0000256" key="13">
    <source>
        <dbReference type="ARBA" id="ARBA00022989"/>
    </source>
</evidence>
<keyword evidence="9" id="KW-0444">Lipid biosynthesis</keyword>
<keyword evidence="12 18" id="KW-0548">Nucleotidyltransferase</keyword>
<evidence type="ECO:0000256" key="15">
    <source>
        <dbReference type="ARBA" id="ARBA00023136"/>
    </source>
</evidence>
<evidence type="ECO:0000256" key="1">
    <source>
        <dbReference type="ARBA" id="ARBA00001698"/>
    </source>
</evidence>
<feature type="transmembrane region" description="Helical" evidence="19">
    <location>
        <begin position="58"/>
        <end position="91"/>
    </location>
</feature>
<keyword evidence="21" id="KW-1185">Reference proteome</keyword>
<dbReference type="FunCoup" id="D6Z2A0">
    <property type="interactions" value="207"/>
</dbReference>
<feature type="transmembrane region" description="Helical" evidence="19">
    <location>
        <begin position="175"/>
        <end position="194"/>
    </location>
</feature>
<organism evidence="20 21">
    <name type="scientific">Desulfurivibrio alkaliphilus (strain DSM 19089 / UNIQEM U267 / AHT2)</name>
    <dbReference type="NCBI Taxonomy" id="589865"/>
    <lineage>
        <taxon>Bacteria</taxon>
        <taxon>Pseudomonadati</taxon>
        <taxon>Thermodesulfobacteriota</taxon>
        <taxon>Desulfobulbia</taxon>
        <taxon>Desulfobulbales</taxon>
        <taxon>Desulfobulbaceae</taxon>
        <taxon>Desulfurivibrio</taxon>
    </lineage>
</organism>
<dbReference type="HOGENOM" id="CLU_037294_2_2_7"/>
<keyword evidence="16" id="KW-0594">Phospholipid biosynthesis</keyword>
<keyword evidence="11 18" id="KW-0812">Transmembrane</keyword>
<dbReference type="PANTHER" id="PTHR46382">
    <property type="entry name" value="PHOSPHATIDATE CYTIDYLYLTRANSFERASE"/>
    <property type="match status" value="1"/>
</dbReference>
<evidence type="ECO:0000256" key="7">
    <source>
        <dbReference type="ARBA" id="ARBA00019373"/>
    </source>
</evidence>
<evidence type="ECO:0000256" key="6">
    <source>
        <dbReference type="ARBA" id="ARBA00012487"/>
    </source>
</evidence>
<comment type="pathway">
    <text evidence="4">Lipid metabolism.</text>
</comment>
<dbReference type="GO" id="GO:0016024">
    <property type="term" value="P:CDP-diacylglycerol biosynthetic process"/>
    <property type="evidence" value="ECO:0007669"/>
    <property type="project" value="UniProtKB-UniPathway"/>
</dbReference>
<evidence type="ECO:0000256" key="9">
    <source>
        <dbReference type="ARBA" id="ARBA00022516"/>
    </source>
</evidence>
<dbReference type="PROSITE" id="PS01315">
    <property type="entry name" value="CDS"/>
    <property type="match status" value="1"/>
</dbReference>
<reference evidence="21" key="1">
    <citation type="submission" date="2010-02" db="EMBL/GenBank/DDBJ databases">
        <title>Complete sequence of Desulfurivibrio alkaliphilus AHT2.</title>
        <authorList>
            <consortium name="US DOE Joint Genome Institute"/>
            <person name="Pitluck S."/>
            <person name="Chertkov O."/>
            <person name="Detter J.C."/>
            <person name="Han C."/>
            <person name="Tapia R."/>
            <person name="Larimer F."/>
            <person name="Land M."/>
            <person name="Hauser L."/>
            <person name="Kyrpides N."/>
            <person name="Mikhailova N."/>
            <person name="Sorokin D.Y."/>
            <person name="Muyzer G."/>
            <person name="Woyke T."/>
        </authorList>
    </citation>
    <scope>NUCLEOTIDE SEQUENCE [LARGE SCALE GENOMIC DNA]</scope>
    <source>
        <strain evidence="21">DSM 19089 / UNIQEM U267 / AHT2</strain>
    </source>
</reference>
<name>D6Z2A0_DESAT</name>
<dbReference type="UniPathway" id="UPA00557">
    <property type="reaction ID" value="UER00614"/>
</dbReference>
<evidence type="ECO:0000313" key="20">
    <source>
        <dbReference type="EMBL" id="ADH85675.1"/>
    </source>
</evidence>
<keyword evidence="8" id="KW-1003">Cell membrane</keyword>
<comment type="catalytic activity">
    <reaction evidence="1 18">
        <text>a 1,2-diacyl-sn-glycero-3-phosphate + CTP + H(+) = a CDP-1,2-diacyl-sn-glycerol + diphosphate</text>
        <dbReference type="Rhea" id="RHEA:16229"/>
        <dbReference type="ChEBI" id="CHEBI:15378"/>
        <dbReference type="ChEBI" id="CHEBI:33019"/>
        <dbReference type="ChEBI" id="CHEBI:37563"/>
        <dbReference type="ChEBI" id="CHEBI:58332"/>
        <dbReference type="ChEBI" id="CHEBI:58608"/>
        <dbReference type="EC" id="2.7.7.41"/>
    </reaction>
</comment>
<dbReference type="STRING" id="589865.DaAHT2_0972"/>
<comment type="pathway">
    <text evidence="3 18">Phospholipid metabolism; CDP-diacylglycerol biosynthesis; CDP-diacylglycerol from sn-glycerol 3-phosphate: step 3/3.</text>
</comment>
<dbReference type="AlphaFoldDB" id="D6Z2A0"/>
<evidence type="ECO:0000256" key="3">
    <source>
        <dbReference type="ARBA" id="ARBA00005119"/>
    </source>
</evidence>
<dbReference type="EC" id="2.7.7.41" evidence="6 18"/>
<dbReference type="Proteomes" id="UP000001508">
    <property type="component" value="Chromosome"/>
</dbReference>
<dbReference type="Pfam" id="PF01148">
    <property type="entry name" value="CTP_transf_1"/>
    <property type="match status" value="1"/>
</dbReference>
<evidence type="ECO:0000256" key="2">
    <source>
        <dbReference type="ARBA" id="ARBA00004651"/>
    </source>
</evidence>